<dbReference type="SMART" id="SM00369">
    <property type="entry name" value="LRR_TYP"/>
    <property type="match status" value="5"/>
</dbReference>
<dbReference type="SUPFAM" id="SSF52047">
    <property type="entry name" value="RNI-like"/>
    <property type="match status" value="1"/>
</dbReference>
<dbReference type="SUPFAM" id="SSF81383">
    <property type="entry name" value="F-box domain"/>
    <property type="match status" value="1"/>
</dbReference>
<comment type="caution">
    <text evidence="3">The sequence shown here is derived from an EMBL/GenBank/DDBJ whole genome shotgun (WGS) entry which is preliminary data.</text>
</comment>
<proteinExistence type="predicted"/>
<evidence type="ECO:0000256" key="2">
    <source>
        <dbReference type="ARBA" id="ARBA00022737"/>
    </source>
</evidence>
<dbReference type="Pfam" id="PF13516">
    <property type="entry name" value="LRR_6"/>
    <property type="match status" value="7"/>
</dbReference>
<dbReference type="SMART" id="SM00368">
    <property type="entry name" value="LRR_RI"/>
    <property type="match status" value="6"/>
</dbReference>
<dbReference type="InterPro" id="IPR006553">
    <property type="entry name" value="Leu-rich_rpt_Cys-con_subtyp"/>
</dbReference>
<dbReference type="GO" id="GO:0005829">
    <property type="term" value="C:cytosol"/>
    <property type="evidence" value="ECO:0007669"/>
    <property type="project" value="TreeGrafter"/>
</dbReference>
<keyword evidence="2" id="KW-0677">Repeat</keyword>
<keyword evidence="1" id="KW-0433">Leucine-rich repeat</keyword>
<evidence type="ECO:0000313" key="4">
    <source>
        <dbReference type="Proteomes" id="UP000816034"/>
    </source>
</evidence>
<dbReference type="InterPro" id="IPR032675">
    <property type="entry name" value="LRR_dom_sf"/>
</dbReference>
<dbReference type="InterPro" id="IPR001611">
    <property type="entry name" value="Leu-rich_rpt"/>
</dbReference>
<dbReference type="GO" id="GO:0005096">
    <property type="term" value="F:GTPase activator activity"/>
    <property type="evidence" value="ECO:0007669"/>
    <property type="project" value="InterPro"/>
</dbReference>
<dbReference type="RefSeq" id="XP_044546687.1">
    <property type="nucleotide sequence ID" value="XM_044696414.1"/>
</dbReference>
<keyword evidence="4" id="KW-1185">Reference proteome</keyword>
<dbReference type="GO" id="GO:0006913">
    <property type="term" value="P:nucleocytoplasmic transport"/>
    <property type="evidence" value="ECO:0007669"/>
    <property type="project" value="TreeGrafter"/>
</dbReference>
<reference evidence="3 4" key="1">
    <citation type="journal article" date="2018" name="BMC Genomics">
        <title>The genome of Naegleria lovaniensis, the basis for a comparative approach to unravel pathogenicity factors of the human pathogenic amoeba N. fowleri.</title>
        <authorList>
            <person name="Liechti N."/>
            <person name="Schurch N."/>
            <person name="Bruggmann R."/>
            <person name="Wittwer M."/>
        </authorList>
    </citation>
    <scope>NUCLEOTIDE SEQUENCE [LARGE SCALE GENOMIC DNA]</scope>
    <source>
        <strain evidence="3 4">ATCC 30569</strain>
    </source>
</reference>
<dbReference type="PANTHER" id="PTHR24113:SF15">
    <property type="entry name" value="NACHT DOMAIN-CONTAINING PROTEIN"/>
    <property type="match status" value="1"/>
</dbReference>
<evidence type="ECO:0008006" key="5">
    <source>
        <dbReference type="Google" id="ProtNLM"/>
    </source>
</evidence>
<gene>
    <name evidence="3" type="ORF">C9374_006542</name>
</gene>
<dbReference type="GeneID" id="68098996"/>
<dbReference type="SMART" id="SM00367">
    <property type="entry name" value="LRR_CC"/>
    <property type="match status" value="6"/>
</dbReference>
<dbReference type="PANTHER" id="PTHR24113">
    <property type="entry name" value="RAN GTPASE-ACTIVATING PROTEIN 1"/>
    <property type="match status" value="1"/>
</dbReference>
<dbReference type="Gene3D" id="3.80.10.10">
    <property type="entry name" value="Ribonuclease Inhibitor"/>
    <property type="match status" value="4"/>
</dbReference>
<dbReference type="AlphaFoldDB" id="A0AA88GMA4"/>
<accession>A0AA88GMA4</accession>
<dbReference type="GO" id="GO:0031267">
    <property type="term" value="F:small GTPase binding"/>
    <property type="evidence" value="ECO:0007669"/>
    <property type="project" value="TreeGrafter"/>
</dbReference>
<dbReference type="Proteomes" id="UP000816034">
    <property type="component" value="Unassembled WGS sequence"/>
</dbReference>
<sequence length="445" mass="49103">MATPPLTMDDHETDASSFSYVPSCFPDDICFHIMLFLELNSIKHCVLISKQWNLMARKIPISVDMSYKIEKLEHCLKLLSRSKLHWNMTSLDLTKNSLDTNSSVWIEIFMNSHYISSLKQLNLNYNYDMGDPCFTMIAKSTKFQNLQVLKASTCGITDFSVQVLAQNAAMSNLRELYLNRNDITESGVKALSTSTIMSQLQVLDLYCKRIGPNGAQHLALAPFKLRELHLLACEIQDDGAIAIGKSPQMCNLTLLDLQANSIETVGASALLGSEYMKNLTSLNLSENKLGKSIGMIIASNLSNLTYLHLGDSKIGEEGAISIVSSPNMSNLTFLSLCHNSLGADFASTLASSVHISKLQKLDLYYNNLGDSGATSLASSAYLKSLTFLDLAYNTIGNEGVLSIALSRNLPSLKRLILANNNFTYTGEDALKQSRYAAFTLMDELY</sequence>
<organism evidence="3 4">
    <name type="scientific">Naegleria lovaniensis</name>
    <name type="common">Amoeba</name>
    <dbReference type="NCBI Taxonomy" id="51637"/>
    <lineage>
        <taxon>Eukaryota</taxon>
        <taxon>Discoba</taxon>
        <taxon>Heterolobosea</taxon>
        <taxon>Tetramitia</taxon>
        <taxon>Eutetramitia</taxon>
        <taxon>Vahlkampfiidae</taxon>
        <taxon>Naegleria</taxon>
    </lineage>
</organism>
<dbReference type="InterPro" id="IPR027038">
    <property type="entry name" value="RanGap"/>
</dbReference>
<dbReference type="GO" id="GO:0005634">
    <property type="term" value="C:nucleus"/>
    <property type="evidence" value="ECO:0007669"/>
    <property type="project" value="TreeGrafter"/>
</dbReference>
<evidence type="ECO:0000256" key="1">
    <source>
        <dbReference type="ARBA" id="ARBA00022614"/>
    </source>
</evidence>
<dbReference type="InterPro" id="IPR036047">
    <property type="entry name" value="F-box-like_dom_sf"/>
</dbReference>
<dbReference type="GO" id="GO:0048471">
    <property type="term" value="C:perinuclear region of cytoplasm"/>
    <property type="evidence" value="ECO:0007669"/>
    <property type="project" value="TreeGrafter"/>
</dbReference>
<name>A0AA88GMA4_NAELO</name>
<evidence type="ECO:0000313" key="3">
    <source>
        <dbReference type="EMBL" id="KAG2379425.1"/>
    </source>
</evidence>
<dbReference type="EMBL" id="PYSW02000028">
    <property type="protein sequence ID" value="KAG2379425.1"/>
    <property type="molecule type" value="Genomic_DNA"/>
</dbReference>
<dbReference type="InterPro" id="IPR003591">
    <property type="entry name" value="Leu-rich_rpt_typical-subtyp"/>
</dbReference>
<protein>
    <recommendedName>
        <fullName evidence="5">F-box domain-containing protein</fullName>
    </recommendedName>
</protein>